<feature type="non-terminal residue" evidence="2">
    <location>
        <position position="1"/>
    </location>
</feature>
<dbReference type="EMBL" id="KL142425">
    <property type="protein sequence ID" value="KDR66268.1"/>
    <property type="molecule type" value="Genomic_DNA"/>
</dbReference>
<reference evidence="3" key="1">
    <citation type="journal article" date="2014" name="Proc. Natl. Acad. Sci. U.S.A.">
        <title>Extensive sampling of basidiomycete genomes demonstrates inadequacy of the white-rot/brown-rot paradigm for wood decay fungi.</title>
        <authorList>
            <person name="Riley R."/>
            <person name="Salamov A.A."/>
            <person name="Brown D.W."/>
            <person name="Nagy L.G."/>
            <person name="Floudas D."/>
            <person name="Held B.W."/>
            <person name="Levasseur A."/>
            <person name="Lombard V."/>
            <person name="Morin E."/>
            <person name="Otillar R."/>
            <person name="Lindquist E.A."/>
            <person name="Sun H."/>
            <person name="LaButti K.M."/>
            <person name="Schmutz J."/>
            <person name="Jabbour D."/>
            <person name="Luo H."/>
            <person name="Baker S.E."/>
            <person name="Pisabarro A.G."/>
            <person name="Walton J.D."/>
            <person name="Blanchette R.A."/>
            <person name="Henrissat B."/>
            <person name="Martin F."/>
            <person name="Cullen D."/>
            <person name="Hibbett D.S."/>
            <person name="Grigoriev I.V."/>
        </authorList>
    </citation>
    <scope>NUCLEOTIDE SEQUENCE [LARGE SCALE GENOMIC DNA]</scope>
    <source>
        <strain evidence="3">CBS 339.88</strain>
    </source>
</reference>
<evidence type="ECO:0000259" key="1">
    <source>
        <dbReference type="Pfam" id="PF20209"/>
    </source>
</evidence>
<evidence type="ECO:0000313" key="3">
    <source>
        <dbReference type="Proteomes" id="UP000027222"/>
    </source>
</evidence>
<dbReference type="OrthoDB" id="3221862at2759"/>
<protein>
    <recommendedName>
        <fullName evidence="1">DUF6570 domain-containing protein</fullName>
    </recommendedName>
</protein>
<organism evidence="2 3">
    <name type="scientific">Galerina marginata (strain CBS 339.88)</name>
    <dbReference type="NCBI Taxonomy" id="685588"/>
    <lineage>
        <taxon>Eukaryota</taxon>
        <taxon>Fungi</taxon>
        <taxon>Dikarya</taxon>
        <taxon>Basidiomycota</taxon>
        <taxon>Agaricomycotina</taxon>
        <taxon>Agaricomycetes</taxon>
        <taxon>Agaricomycetidae</taxon>
        <taxon>Agaricales</taxon>
        <taxon>Agaricineae</taxon>
        <taxon>Strophariaceae</taxon>
        <taxon>Galerina</taxon>
    </lineage>
</organism>
<feature type="non-terminal residue" evidence="2">
    <location>
        <position position="208"/>
    </location>
</feature>
<dbReference type="InterPro" id="IPR046700">
    <property type="entry name" value="DUF6570"/>
</dbReference>
<proteinExistence type="predicted"/>
<dbReference type="STRING" id="685588.A0A067SHL3"/>
<evidence type="ECO:0000313" key="2">
    <source>
        <dbReference type="EMBL" id="KDR66268.1"/>
    </source>
</evidence>
<feature type="domain" description="DUF6570" evidence="1">
    <location>
        <begin position="1"/>
        <end position="122"/>
    </location>
</feature>
<dbReference type="Pfam" id="PF20209">
    <property type="entry name" value="DUF6570"/>
    <property type="match status" value="1"/>
</dbReference>
<accession>A0A067SHL3</accession>
<dbReference type="AlphaFoldDB" id="A0A067SHL3"/>
<dbReference type="HOGENOM" id="CLU_090397_0_0_1"/>
<name>A0A067SHL3_GALM3</name>
<dbReference type="Proteomes" id="UP000027222">
    <property type="component" value="Unassembled WGS sequence"/>
</dbReference>
<gene>
    <name evidence="2" type="ORF">GALMADRAFT_18526</name>
</gene>
<sequence length="208" mass="23219">NGLWLGKVPDELKSLRFVEKLLIARVRHTCSYVKVASGMRKMKANIVAFESPIPKIYNILPPPREDMDDVLAILFTGPCKPTQEDLNRTPFLVRRTHVAKALEWLKLNHSDYADIEISAENLKQYSENSPPVSIEYREAATNKVAEGTSVFDMEVDDGTEEGECPFSVHGLTGESLDTMSTNKIKAMAIRHLNSGGKMLAVGHSDKFE</sequence>
<keyword evidence="3" id="KW-1185">Reference proteome</keyword>